<comment type="cofactor">
    <cofactor evidence="1">
        <name>Zn(2+)</name>
        <dbReference type="ChEBI" id="CHEBI:29105"/>
    </cofactor>
</comment>
<dbReference type="InterPro" id="IPR001254">
    <property type="entry name" value="Trypsin_dom"/>
</dbReference>
<dbReference type="PANTHER" id="PTHR24252:SF7">
    <property type="entry name" value="HYALIN"/>
    <property type="match status" value="1"/>
</dbReference>
<dbReference type="PANTHER" id="PTHR24252">
    <property type="entry name" value="ACROSIN-RELATED"/>
    <property type="match status" value="1"/>
</dbReference>
<dbReference type="GO" id="GO:0006508">
    <property type="term" value="P:proteolysis"/>
    <property type="evidence" value="ECO:0007669"/>
    <property type="project" value="InterPro"/>
</dbReference>
<dbReference type="AlphaFoldDB" id="A0A817FDA2"/>
<name>A0A817FDA2_LEPSM</name>
<evidence type="ECO:0000313" key="6">
    <source>
        <dbReference type="EMBL" id="CAF2746391.1"/>
    </source>
</evidence>
<dbReference type="InterPro" id="IPR001506">
    <property type="entry name" value="Peptidase_M12A"/>
</dbReference>
<dbReference type="EMBL" id="CAJNVT010000135">
    <property type="protein sequence ID" value="CAF2746391.1"/>
    <property type="molecule type" value="Genomic_DNA"/>
</dbReference>
<dbReference type="Pfam" id="PF01400">
    <property type="entry name" value="Astacin"/>
    <property type="match status" value="1"/>
</dbReference>
<dbReference type="GO" id="GO:0004252">
    <property type="term" value="F:serine-type endopeptidase activity"/>
    <property type="evidence" value="ECO:0007669"/>
    <property type="project" value="InterPro"/>
</dbReference>
<dbReference type="PROSITE" id="PS50240">
    <property type="entry name" value="TRYPSIN_DOM"/>
    <property type="match status" value="1"/>
</dbReference>
<feature type="domain" description="Peptidase S1" evidence="5">
    <location>
        <begin position="131"/>
        <end position="387"/>
    </location>
</feature>
<keyword evidence="4" id="KW-0732">Signal</keyword>
<feature type="chain" id="PRO_5032857029" evidence="4">
    <location>
        <begin position="19"/>
        <end position="515"/>
    </location>
</feature>
<keyword evidence="2" id="KW-1015">Disulfide bond</keyword>
<feature type="compositionally biased region" description="Low complexity" evidence="3">
    <location>
        <begin position="452"/>
        <end position="464"/>
    </location>
</feature>
<protein>
    <submittedName>
        <fullName evidence="6">(salmon louse) hypothetical protein</fullName>
    </submittedName>
</protein>
<evidence type="ECO:0000256" key="4">
    <source>
        <dbReference type="SAM" id="SignalP"/>
    </source>
</evidence>
<organism evidence="6 7">
    <name type="scientific">Lepeophtheirus salmonis</name>
    <name type="common">Salmon louse</name>
    <name type="synonym">Caligus salmonis</name>
    <dbReference type="NCBI Taxonomy" id="72036"/>
    <lineage>
        <taxon>Eukaryota</taxon>
        <taxon>Metazoa</taxon>
        <taxon>Ecdysozoa</taxon>
        <taxon>Arthropoda</taxon>
        <taxon>Crustacea</taxon>
        <taxon>Multicrustacea</taxon>
        <taxon>Hexanauplia</taxon>
        <taxon>Copepoda</taxon>
        <taxon>Siphonostomatoida</taxon>
        <taxon>Caligidae</taxon>
        <taxon>Lepeophtheirus</taxon>
    </lineage>
</organism>
<reference evidence="6" key="1">
    <citation type="submission" date="2021-02" db="EMBL/GenBank/DDBJ databases">
        <authorList>
            <person name="Bekaert M."/>
        </authorList>
    </citation>
    <scope>NUCLEOTIDE SEQUENCE</scope>
    <source>
        <strain evidence="6">IoA-00</strain>
    </source>
</reference>
<evidence type="ECO:0000256" key="1">
    <source>
        <dbReference type="ARBA" id="ARBA00001947"/>
    </source>
</evidence>
<dbReference type="InterPro" id="IPR043504">
    <property type="entry name" value="Peptidase_S1_PA_chymotrypsin"/>
</dbReference>
<keyword evidence="7" id="KW-1185">Reference proteome</keyword>
<dbReference type="SUPFAM" id="SSF50494">
    <property type="entry name" value="Trypsin-like serine proteases"/>
    <property type="match status" value="1"/>
</dbReference>
<evidence type="ECO:0000256" key="2">
    <source>
        <dbReference type="ARBA" id="ARBA00023157"/>
    </source>
</evidence>
<dbReference type="GO" id="GO:0004222">
    <property type="term" value="F:metalloendopeptidase activity"/>
    <property type="evidence" value="ECO:0007669"/>
    <property type="project" value="InterPro"/>
</dbReference>
<proteinExistence type="predicted"/>
<dbReference type="SMART" id="SM00020">
    <property type="entry name" value="Tryp_SPc"/>
    <property type="match status" value="1"/>
</dbReference>
<gene>
    <name evidence="6" type="ORF">LSAA_308</name>
</gene>
<evidence type="ECO:0000313" key="7">
    <source>
        <dbReference type="Proteomes" id="UP000675881"/>
    </source>
</evidence>
<dbReference type="Gene3D" id="2.40.10.10">
    <property type="entry name" value="Trypsin-like serine proteases"/>
    <property type="match status" value="1"/>
</dbReference>
<dbReference type="SUPFAM" id="SSF55486">
    <property type="entry name" value="Metalloproteases ('zincins'), catalytic domain"/>
    <property type="match status" value="1"/>
</dbReference>
<feature type="compositionally biased region" description="Polar residues" evidence="3">
    <location>
        <begin position="442"/>
        <end position="451"/>
    </location>
</feature>
<comment type="caution">
    <text evidence="6">The sequence shown here is derived from an EMBL/GenBank/DDBJ whole genome shotgun (WGS) entry which is preliminary data.</text>
</comment>
<dbReference type="Pfam" id="PF00089">
    <property type="entry name" value="Trypsin"/>
    <property type="match status" value="1"/>
</dbReference>
<feature type="region of interest" description="Disordered" evidence="3">
    <location>
        <begin position="434"/>
        <end position="473"/>
    </location>
</feature>
<evidence type="ECO:0000256" key="3">
    <source>
        <dbReference type="SAM" id="MobiDB-lite"/>
    </source>
</evidence>
<dbReference type="InterPro" id="IPR009003">
    <property type="entry name" value="Peptidase_S1_PA"/>
</dbReference>
<dbReference type="Gene3D" id="3.40.390.10">
    <property type="entry name" value="Collagenase (Catalytic Domain)"/>
    <property type="match status" value="1"/>
</dbReference>
<sequence length="515" mass="58205">MFILMLLFVTSSGNIISGQRISGVRSFEETNVRWPKNIVEYTFGTDYKNTSAHDMIRAAMDHIESQTCVRFVKKNRYSKQTTLLINGESQCSASGGYIEHQEDYLAAVLSLNVTTCMIGEDAAQSNFMKTSCGGTNINYTRESKPKEFPWNAYLVKSQGWKSLDCGGVLIKDNIFLFAASCFDGHSANQEYQIKVRTIFPDYHAARTQYLFVTNITIHPQYSSSTLVNDIAVVKTSFEPVLSDGVVPICLPTNSSHYYKERAATYTYVNNKTETERTMQVEKFGILKVVSNDGGFQFDANQIVSGPIVMKENGDCTIIGISSKLKRLDVFHVLTDYKLLTATFPNNKSTCTTIQARQVEFVLQFKTEIRNIKGEDKLLTDTLERMSAFMQRFRPSLGTLHRLCCHLIYPYLFQEDEDTYQAVASIEKHLINERPNKNKKLDNTTTDVSTDPSNSSSHNNIIIDSRTSSSTGSPAAPFWPYRDNRSCCISRTQSFIDSQKSNRIISNPDLNRPWNS</sequence>
<feature type="signal peptide" evidence="4">
    <location>
        <begin position="1"/>
        <end position="18"/>
    </location>
</feature>
<dbReference type="InterPro" id="IPR024079">
    <property type="entry name" value="MetalloPept_cat_dom_sf"/>
</dbReference>
<accession>A0A817FDA2</accession>
<evidence type="ECO:0000259" key="5">
    <source>
        <dbReference type="PROSITE" id="PS50240"/>
    </source>
</evidence>
<dbReference type="Proteomes" id="UP000675881">
    <property type="component" value="Unassembled WGS sequence"/>
</dbReference>